<accession>A0AA38S7M0</accession>
<dbReference type="GO" id="GO:0015233">
    <property type="term" value="F:pantothenate transmembrane transporter activity"/>
    <property type="evidence" value="ECO:0007669"/>
    <property type="project" value="TreeGrafter"/>
</dbReference>
<reference evidence="8" key="1">
    <citation type="submission" date="2022-07" db="EMBL/GenBank/DDBJ databases">
        <title>Fungi with potential for degradation of polypropylene.</title>
        <authorList>
            <person name="Gostincar C."/>
        </authorList>
    </citation>
    <scope>NUCLEOTIDE SEQUENCE</scope>
    <source>
        <strain evidence="8">EXF-13308</strain>
    </source>
</reference>
<feature type="transmembrane region" description="Helical" evidence="7">
    <location>
        <begin position="192"/>
        <end position="214"/>
    </location>
</feature>
<evidence type="ECO:0000256" key="3">
    <source>
        <dbReference type="ARBA" id="ARBA00022692"/>
    </source>
</evidence>
<feature type="transmembrane region" description="Helical" evidence="7">
    <location>
        <begin position="98"/>
        <end position="117"/>
    </location>
</feature>
<dbReference type="AlphaFoldDB" id="A0AA38S7M0"/>
<evidence type="ECO:0000256" key="4">
    <source>
        <dbReference type="ARBA" id="ARBA00022989"/>
    </source>
</evidence>
<comment type="caution">
    <text evidence="8">The sequence shown here is derived from an EMBL/GenBank/DDBJ whole genome shotgun (WGS) entry which is preliminary data.</text>
</comment>
<feature type="transmembrane region" description="Helical" evidence="7">
    <location>
        <begin position="24"/>
        <end position="42"/>
    </location>
</feature>
<feature type="transmembrane region" description="Helical" evidence="7">
    <location>
        <begin position="301"/>
        <end position="321"/>
    </location>
</feature>
<dbReference type="InterPro" id="IPR011701">
    <property type="entry name" value="MFS"/>
</dbReference>
<sequence>MGLWIPLRTALWGRPAESKVEQRLIVKIDAFILSFGCLMYWVNYLDRSNLNNAYTSGMKEDLKMYGNELNVINTIFYAGYFTGQIPNNMAIQKIPPRLYFPVVTVAWGILCMSMAFCHHAWQIMIIRFFQAVLEASTFPGIHYILGAWYKAEELGKRTAIFTSSGIAGTMFSGFLQGGIYDTLNGRNGLSGWRWLFIIDFLITLPIAIYGYLIFPDTPSTTTVKYLTAEERRVAIGRIPQAEKQRGELGWGLLKRVFGTWHIYAMVAIWTFASNTEMFSTNAVMNVWLKGLGRYSVSEVSYIPTGVSAVGIFMTLALGWYSDITRQRWHVGIILSATALISGALMLKPPNDGAKFFALFLNGSQYASQTVMFAWANDLLRNDDAKRSFILAAMNTVAIAVYMFWSLLFYSVTQAPDWFDGSIAMIAMAVALLVCTLIVHYVEKRAEKKQEGEVLEGLEETGEVVHEGHGLNEKGYQAQ</sequence>
<dbReference type="PANTHER" id="PTHR43791:SF4">
    <property type="entry name" value="PANTOTHENATE TRANSPORTER FEN2"/>
    <property type="match status" value="1"/>
</dbReference>
<evidence type="ECO:0000313" key="9">
    <source>
        <dbReference type="Proteomes" id="UP001174694"/>
    </source>
</evidence>
<proteinExistence type="inferred from homology"/>
<organism evidence="8 9">
    <name type="scientific">Pleurostoma richardsiae</name>
    <dbReference type="NCBI Taxonomy" id="41990"/>
    <lineage>
        <taxon>Eukaryota</taxon>
        <taxon>Fungi</taxon>
        <taxon>Dikarya</taxon>
        <taxon>Ascomycota</taxon>
        <taxon>Pezizomycotina</taxon>
        <taxon>Sordariomycetes</taxon>
        <taxon>Sordariomycetidae</taxon>
        <taxon>Calosphaeriales</taxon>
        <taxon>Pleurostomataceae</taxon>
        <taxon>Pleurostoma</taxon>
    </lineage>
</organism>
<dbReference type="Gene3D" id="1.20.1250.20">
    <property type="entry name" value="MFS general substrate transporter like domains"/>
    <property type="match status" value="2"/>
</dbReference>
<dbReference type="FunFam" id="1.20.1250.20:FF:000065">
    <property type="entry name" value="Putative MFS pantothenate transporter"/>
    <property type="match status" value="1"/>
</dbReference>
<feature type="transmembrane region" description="Helical" evidence="7">
    <location>
        <begin position="159"/>
        <end position="180"/>
    </location>
</feature>
<protein>
    <submittedName>
        <fullName evidence="8">Pantothenate transporter</fullName>
    </submittedName>
</protein>
<feature type="transmembrane region" description="Helical" evidence="7">
    <location>
        <begin position="421"/>
        <end position="441"/>
    </location>
</feature>
<keyword evidence="9" id="KW-1185">Reference proteome</keyword>
<evidence type="ECO:0000256" key="1">
    <source>
        <dbReference type="ARBA" id="ARBA00004141"/>
    </source>
</evidence>
<gene>
    <name evidence="8" type="ORF">NKR23_g227</name>
</gene>
<feature type="transmembrane region" description="Helical" evidence="7">
    <location>
        <begin position="352"/>
        <end position="375"/>
    </location>
</feature>
<name>A0AA38S7M0_9PEZI</name>
<evidence type="ECO:0000313" key="8">
    <source>
        <dbReference type="EMBL" id="KAJ9157709.1"/>
    </source>
</evidence>
<keyword evidence="4 7" id="KW-1133">Transmembrane helix</keyword>
<dbReference type="EMBL" id="JANBVO010000001">
    <property type="protein sequence ID" value="KAJ9157709.1"/>
    <property type="molecule type" value="Genomic_DNA"/>
</dbReference>
<comment type="similarity">
    <text evidence="6">Belongs to the major facilitator superfamily. Allantoate permease family.</text>
</comment>
<dbReference type="PANTHER" id="PTHR43791">
    <property type="entry name" value="PERMEASE-RELATED"/>
    <property type="match status" value="1"/>
</dbReference>
<evidence type="ECO:0000256" key="6">
    <source>
        <dbReference type="ARBA" id="ARBA00037968"/>
    </source>
</evidence>
<keyword evidence="2" id="KW-0813">Transport</keyword>
<dbReference type="InterPro" id="IPR036259">
    <property type="entry name" value="MFS_trans_sf"/>
</dbReference>
<feature type="transmembrane region" description="Helical" evidence="7">
    <location>
        <begin position="387"/>
        <end position="409"/>
    </location>
</feature>
<comment type="subcellular location">
    <subcellularLocation>
        <location evidence="1">Membrane</location>
        <topology evidence="1">Multi-pass membrane protein</topology>
    </subcellularLocation>
</comment>
<evidence type="ECO:0000256" key="5">
    <source>
        <dbReference type="ARBA" id="ARBA00023136"/>
    </source>
</evidence>
<keyword evidence="3 7" id="KW-0812">Transmembrane</keyword>
<evidence type="ECO:0000256" key="7">
    <source>
        <dbReference type="SAM" id="Phobius"/>
    </source>
</evidence>
<dbReference type="GO" id="GO:0098717">
    <property type="term" value="P:pantothenate import across plasma membrane"/>
    <property type="evidence" value="ECO:0007669"/>
    <property type="project" value="TreeGrafter"/>
</dbReference>
<dbReference type="GO" id="GO:0005886">
    <property type="term" value="C:plasma membrane"/>
    <property type="evidence" value="ECO:0007669"/>
    <property type="project" value="TreeGrafter"/>
</dbReference>
<dbReference type="Proteomes" id="UP001174694">
    <property type="component" value="Unassembled WGS sequence"/>
</dbReference>
<keyword evidence="5 7" id="KW-0472">Membrane</keyword>
<dbReference type="SUPFAM" id="SSF103473">
    <property type="entry name" value="MFS general substrate transporter"/>
    <property type="match status" value="1"/>
</dbReference>
<evidence type="ECO:0000256" key="2">
    <source>
        <dbReference type="ARBA" id="ARBA00022448"/>
    </source>
</evidence>
<dbReference type="Pfam" id="PF07690">
    <property type="entry name" value="MFS_1"/>
    <property type="match status" value="1"/>
</dbReference>
<feature type="transmembrane region" description="Helical" evidence="7">
    <location>
        <begin position="328"/>
        <end position="346"/>
    </location>
</feature>